<sequence>MTARPDRRQTARRAVRVTVAVSAGFYPCLYGLDQPVTAMYALFGAIALGVLSQIPGSGRQRAAVILRILPLAWVLTTAGTLLAVSTAAAVSGMLVIGFVLAFTAVAGPAAGGASTGLQLFYILPCFPPFAPGTLGQRLAGLTLGALLLALAEVVLLPAPAAESVRSRLATAASAASAAAADLAQAVHADVERLRAASDRLAPAAVPPAERPAGPGRRDRGTAHAAEAARMLLVQLERLAGHAAAALDPLSAGMLDRIAATAAATARALRTGEAPPPGRIPEAITAYQAERARQAEDLTRTPQLAVWRFRSAVLAAAESAYAMESAVRISLGGGQPPPVPKDLFWYATGPAPVLWWRRVAAHLTPRSVRFQNAVRVAFGLAAARAVAGSLDLAHGFWVLLAVLSLGRTTALQTWGAVRQALIGTLAGAVAAGVLLLALGDRVEAYAVVMAPVMLVAFFVGPMLGIAWAQGLFTLVVSTAFAQVVPASWRLAQVRVVDVLTGSAVGLLFGLIAWPTGARRELRRSVARLLDAAGPLITRTADALLAPPPAGGPHTREVLSALRLTESSFAQYQSEPQDPAAAPRDWYAALRFGRHVLVGAHWLPQYDRPPAGSVSARQAGVAVEEAGLLAARCRRLGGALRAYRGRDVGPGRFTADGGPPTASPGGGAPPPSPDGVRTRLPELVEERAGTGPAAPPLLDLGQWYAMLADDLDLADRLDPALHPAGRPDGAARAG</sequence>
<proteinExistence type="predicted"/>
<evidence type="ECO:0000256" key="5">
    <source>
        <dbReference type="SAM" id="MobiDB-lite"/>
    </source>
</evidence>
<feature type="region of interest" description="Disordered" evidence="5">
    <location>
        <begin position="199"/>
        <end position="223"/>
    </location>
</feature>
<feature type="transmembrane region" description="Helical" evidence="6">
    <location>
        <begin position="493"/>
        <end position="512"/>
    </location>
</feature>
<evidence type="ECO:0000256" key="1">
    <source>
        <dbReference type="ARBA" id="ARBA00004141"/>
    </source>
</evidence>
<keyword evidence="3 6" id="KW-1133">Transmembrane helix</keyword>
<feature type="transmembrane region" description="Helical" evidence="6">
    <location>
        <begin position="96"/>
        <end position="126"/>
    </location>
</feature>
<feature type="transmembrane region" description="Helical" evidence="6">
    <location>
        <begin position="138"/>
        <end position="158"/>
    </location>
</feature>
<comment type="subcellular location">
    <subcellularLocation>
        <location evidence="1">Membrane</location>
        <topology evidence="1">Multi-pass membrane protein</topology>
    </subcellularLocation>
</comment>
<feature type="transmembrane region" description="Helical" evidence="6">
    <location>
        <begin position="414"/>
        <end position="437"/>
    </location>
</feature>
<dbReference type="GO" id="GO:0016020">
    <property type="term" value="C:membrane"/>
    <property type="evidence" value="ECO:0007669"/>
    <property type="project" value="UniProtKB-SubCell"/>
</dbReference>
<evidence type="ECO:0000313" key="8">
    <source>
        <dbReference type="EMBL" id="XCM82667.1"/>
    </source>
</evidence>
<keyword evidence="4 6" id="KW-0472">Membrane</keyword>
<protein>
    <submittedName>
        <fullName evidence="8">FUSC family protein</fullName>
    </submittedName>
</protein>
<feature type="transmembrane region" description="Helical" evidence="6">
    <location>
        <begin position="14"/>
        <end position="32"/>
    </location>
</feature>
<accession>A0AAU8K1W5</accession>
<dbReference type="Pfam" id="PF13515">
    <property type="entry name" value="FUSC_2"/>
    <property type="match status" value="1"/>
</dbReference>
<feature type="transmembrane region" description="Helical" evidence="6">
    <location>
        <begin position="375"/>
        <end position="402"/>
    </location>
</feature>
<dbReference type="RefSeq" id="WP_354643599.1">
    <property type="nucleotide sequence ID" value="NZ_CP159872.1"/>
</dbReference>
<evidence type="ECO:0000256" key="2">
    <source>
        <dbReference type="ARBA" id="ARBA00022692"/>
    </source>
</evidence>
<dbReference type="AlphaFoldDB" id="A0AAU8K1W5"/>
<organism evidence="8">
    <name type="scientific">Kitasatospora camelliae</name>
    <dbReference type="NCBI Taxonomy" id="3156397"/>
    <lineage>
        <taxon>Bacteria</taxon>
        <taxon>Bacillati</taxon>
        <taxon>Actinomycetota</taxon>
        <taxon>Actinomycetes</taxon>
        <taxon>Kitasatosporales</taxon>
        <taxon>Streptomycetaceae</taxon>
        <taxon>Kitasatospora</taxon>
    </lineage>
</organism>
<evidence type="ECO:0000256" key="6">
    <source>
        <dbReference type="SAM" id="Phobius"/>
    </source>
</evidence>
<feature type="transmembrane region" description="Helical" evidence="6">
    <location>
        <begin position="443"/>
        <end position="462"/>
    </location>
</feature>
<name>A0AAU8K1W5_9ACTN</name>
<gene>
    <name evidence="8" type="ORF">ABWK59_29030</name>
</gene>
<feature type="region of interest" description="Disordered" evidence="5">
    <location>
        <begin position="645"/>
        <end position="676"/>
    </location>
</feature>
<evidence type="ECO:0000256" key="3">
    <source>
        <dbReference type="ARBA" id="ARBA00022989"/>
    </source>
</evidence>
<feature type="transmembrane region" description="Helical" evidence="6">
    <location>
        <begin position="68"/>
        <end position="90"/>
    </location>
</feature>
<keyword evidence="2 6" id="KW-0812">Transmembrane</keyword>
<dbReference type="InterPro" id="IPR049453">
    <property type="entry name" value="Memb_transporter_dom"/>
</dbReference>
<dbReference type="EMBL" id="CP159872">
    <property type="protein sequence ID" value="XCM82667.1"/>
    <property type="molecule type" value="Genomic_DNA"/>
</dbReference>
<evidence type="ECO:0000256" key="4">
    <source>
        <dbReference type="ARBA" id="ARBA00023136"/>
    </source>
</evidence>
<feature type="transmembrane region" description="Helical" evidence="6">
    <location>
        <begin position="469"/>
        <end position="487"/>
    </location>
</feature>
<evidence type="ECO:0000259" key="7">
    <source>
        <dbReference type="Pfam" id="PF13515"/>
    </source>
</evidence>
<feature type="domain" description="Integral membrane bound transporter" evidence="7">
    <location>
        <begin position="384"/>
        <end position="507"/>
    </location>
</feature>
<dbReference type="KEGG" id="kcm:ABWK59_29030"/>
<reference evidence="8" key="1">
    <citation type="submission" date="2024-06" db="EMBL/GenBank/DDBJ databases">
        <title>The genome sequences of Kitasatospora sp. strain HUAS MG31.</title>
        <authorList>
            <person name="Mo P."/>
        </authorList>
    </citation>
    <scope>NUCLEOTIDE SEQUENCE</scope>
    <source>
        <strain evidence="8">HUAS MG31</strain>
    </source>
</reference>